<evidence type="ECO:0000256" key="8">
    <source>
        <dbReference type="ARBA" id="ARBA00023242"/>
    </source>
</evidence>
<dbReference type="Gene3D" id="3.40.50.10810">
    <property type="entry name" value="Tandem AAA-ATPase domain"/>
    <property type="match status" value="1"/>
</dbReference>
<dbReference type="GO" id="GO:0005524">
    <property type="term" value="F:ATP binding"/>
    <property type="evidence" value="ECO:0007669"/>
    <property type="project" value="UniProtKB-KW"/>
</dbReference>
<keyword evidence="7" id="KW-0238">DNA-binding</keyword>
<dbReference type="InterPro" id="IPR044574">
    <property type="entry name" value="ARIP4-like"/>
</dbReference>
<evidence type="ECO:0000259" key="10">
    <source>
        <dbReference type="PROSITE" id="PS51194"/>
    </source>
</evidence>
<name>A0A9D4SMA6_DERFA</name>
<dbReference type="GO" id="GO:0004386">
    <property type="term" value="F:helicase activity"/>
    <property type="evidence" value="ECO:0007669"/>
    <property type="project" value="UniProtKB-KW"/>
</dbReference>
<evidence type="ECO:0000259" key="9">
    <source>
        <dbReference type="PROSITE" id="PS51192"/>
    </source>
</evidence>
<dbReference type="GO" id="GO:0016887">
    <property type="term" value="F:ATP hydrolysis activity"/>
    <property type="evidence" value="ECO:0007669"/>
    <property type="project" value="InterPro"/>
</dbReference>
<feature type="domain" description="Helicase C-terminal" evidence="10">
    <location>
        <begin position="464"/>
        <end position="624"/>
    </location>
</feature>
<dbReference type="GO" id="GO:0005634">
    <property type="term" value="C:nucleus"/>
    <property type="evidence" value="ECO:0007669"/>
    <property type="project" value="UniProtKB-SubCell"/>
</dbReference>
<dbReference type="InterPro" id="IPR027417">
    <property type="entry name" value="P-loop_NTPase"/>
</dbReference>
<evidence type="ECO:0000256" key="2">
    <source>
        <dbReference type="ARBA" id="ARBA00007025"/>
    </source>
</evidence>
<dbReference type="CDD" id="cd18793">
    <property type="entry name" value="SF2_C_SNF"/>
    <property type="match status" value="1"/>
</dbReference>
<dbReference type="AlphaFoldDB" id="A0A9D4SMA6"/>
<dbReference type="PROSITE" id="PS51192">
    <property type="entry name" value="HELICASE_ATP_BIND_1"/>
    <property type="match status" value="1"/>
</dbReference>
<evidence type="ECO:0000256" key="7">
    <source>
        <dbReference type="ARBA" id="ARBA00023125"/>
    </source>
</evidence>
<dbReference type="PANTHER" id="PTHR45797">
    <property type="entry name" value="RAD54-LIKE"/>
    <property type="match status" value="1"/>
</dbReference>
<dbReference type="EMBL" id="SDOV01000001">
    <property type="protein sequence ID" value="KAH7646746.1"/>
    <property type="molecule type" value="Genomic_DNA"/>
</dbReference>
<comment type="similarity">
    <text evidence="2">Belongs to the SNF2/RAD54 helicase family.</text>
</comment>
<evidence type="ECO:0000256" key="1">
    <source>
        <dbReference type="ARBA" id="ARBA00004123"/>
    </source>
</evidence>
<organism evidence="11">
    <name type="scientific">Dermatophagoides farinae</name>
    <name type="common">American house dust mite</name>
    <dbReference type="NCBI Taxonomy" id="6954"/>
    <lineage>
        <taxon>Eukaryota</taxon>
        <taxon>Metazoa</taxon>
        <taxon>Ecdysozoa</taxon>
        <taxon>Arthropoda</taxon>
        <taxon>Chelicerata</taxon>
        <taxon>Arachnida</taxon>
        <taxon>Acari</taxon>
        <taxon>Acariformes</taxon>
        <taxon>Sarcoptiformes</taxon>
        <taxon>Astigmata</taxon>
        <taxon>Psoroptidia</taxon>
        <taxon>Analgoidea</taxon>
        <taxon>Pyroglyphidae</taxon>
        <taxon>Dermatophagoidinae</taxon>
        <taxon>Dermatophagoides</taxon>
    </lineage>
</organism>
<keyword evidence="3" id="KW-0547">Nucleotide-binding</keyword>
<accession>A0A9D4SMA6</accession>
<dbReference type="InterPro" id="IPR001650">
    <property type="entry name" value="Helicase_C-like"/>
</dbReference>
<evidence type="ECO:0000256" key="6">
    <source>
        <dbReference type="ARBA" id="ARBA00022840"/>
    </source>
</evidence>
<keyword evidence="4" id="KW-0378">Hydrolase</keyword>
<dbReference type="Pfam" id="PF00176">
    <property type="entry name" value="SNF2-rel_dom"/>
    <property type="match status" value="1"/>
</dbReference>
<keyword evidence="6" id="KW-0067">ATP-binding</keyword>
<dbReference type="InterPro" id="IPR014001">
    <property type="entry name" value="Helicase_ATP-bd"/>
</dbReference>
<dbReference type="SMART" id="SM00487">
    <property type="entry name" value="DEXDc"/>
    <property type="match status" value="1"/>
</dbReference>
<keyword evidence="5" id="KW-0347">Helicase</keyword>
<gene>
    <name evidence="11" type="ORF">HUG17_2284</name>
</gene>
<feature type="domain" description="Helicase ATP-binding" evidence="9">
    <location>
        <begin position="124"/>
        <end position="306"/>
    </location>
</feature>
<comment type="subcellular location">
    <subcellularLocation>
        <location evidence="1">Nucleus</location>
    </subcellularLocation>
</comment>
<proteinExistence type="inferred from homology"/>
<dbReference type="GO" id="GO:0003677">
    <property type="term" value="F:DNA binding"/>
    <property type="evidence" value="ECO:0007669"/>
    <property type="project" value="UniProtKB-KW"/>
</dbReference>
<sequence>MSRSIVDEELIVLDNSTDDEISIESIELISSSSSSNCNSDYSIKKIYQKKMIIYQRKKYLYQLLMKKRCDCNSDDSVKEILLEENADFSIRIDEGLVAILKPHQIDGIKFMYNCTIGSLKQLQQNDQHSMDGCILAHSMGLGKTLQIVAFINCILSNAITKRYIRKVLVIVPYNVAQNWHDEFEKWLGKCIRYEKIRLWKMYEIKSSVARRRQLLVNWDFYGGVMIITSRMATNMIDNINEKSFRQSLTNPDLVIVDEGHLLKNNKTAFYKALTKIKTERRIILTGTPLQNNLIEYFFMVDFIKPKLLGKLERFKLRFEKPINNGQLIDSTNEEVKLMKKRIHVLTKMLKNYVHRCDFEILVPYLPPKFEYVIGVRMTPIQSRLYRYYISNVTIVTRKNLLNDSRILMLIGNHPSLLLKYHQERYGKESVDNHREFWWREVIDPLEEKEMFDMKLGSKFTLIFSILAQCERIGDKILIFSQSIPTLDYLEKLLYEHNWTKNRDYFRIDGKVEIIERHDVIAKFNNPENHRARLMLISIRAGGIGINLVGANRAILIDCSWNPAIDSQAIFRVFRLGQTKPVYIYRLVSYGTMEWKIYERQVQKQSLSKRVIDEQHIVRNYTRAQLEEMYRFQDSPNRLAIPELPNDNLLADLLLMHDCECSIISYHEHDSLLAQHPEEELDDEEKLEAWAEYTREKVKSNNQNHEQLIIKQKMMVHSTIQKLLT</sequence>
<dbReference type="InterPro" id="IPR000330">
    <property type="entry name" value="SNF2_N"/>
</dbReference>
<dbReference type="SMART" id="SM00490">
    <property type="entry name" value="HELICc"/>
    <property type="match status" value="1"/>
</dbReference>
<dbReference type="InterPro" id="IPR049730">
    <property type="entry name" value="SNF2/RAD54-like_C"/>
</dbReference>
<dbReference type="PROSITE" id="PS51194">
    <property type="entry name" value="HELICASE_CTER"/>
    <property type="match status" value="1"/>
</dbReference>
<dbReference type="Pfam" id="PF00271">
    <property type="entry name" value="Helicase_C"/>
    <property type="match status" value="1"/>
</dbReference>
<evidence type="ECO:0000313" key="11">
    <source>
        <dbReference type="EMBL" id="KAH7646746.1"/>
    </source>
</evidence>
<dbReference type="Proteomes" id="UP000828236">
    <property type="component" value="Unassembled WGS sequence"/>
</dbReference>
<evidence type="ECO:0000256" key="3">
    <source>
        <dbReference type="ARBA" id="ARBA00022741"/>
    </source>
</evidence>
<evidence type="ECO:0000256" key="5">
    <source>
        <dbReference type="ARBA" id="ARBA00022806"/>
    </source>
</evidence>
<dbReference type="SUPFAM" id="SSF52540">
    <property type="entry name" value="P-loop containing nucleoside triphosphate hydrolases"/>
    <property type="match status" value="2"/>
</dbReference>
<dbReference type="PANTHER" id="PTHR45797:SF3">
    <property type="entry name" value="TRANSCRIPTIONAL REGULATOR ATRX HOMOLOG"/>
    <property type="match status" value="1"/>
</dbReference>
<dbReference type="Gene3D" id="3.40.50.300">
    <property type="entry name" value="P-loop containing nucleotide triphosphate hydrolases"/>
    <property type="match status" value="1"/>
</dbReference>
<reference evidence="11" key="2">
    <citation type="journal article" date="2021" name="World Allergy Organ. J.">
        <title>Chromosome-level assembly of Dermatophagoides farinae genome and transcriptome reveals two novel allergens Der f 37 and Der f 39.</title>
        <authorList>
            <person name="Chen J."/>
            <person name="Cai Z."/>
            <person name="Fan D."/>
            <person name="Hu J."/>
            <person name="Hou Y."/>
            <person name="He Y."/>
            <person name="Zhang Z."/>
            <person name="Zhao Z."/>
            <person name="Gao P."/>
            <person name="Hu W."/>
            <person name="Sun J."/>
            <person name="Li J."/>
            <person name="Ji K."/>
        </authorList>
    </citation>
    <scope>NUCLEOTIDE SEQUENCE</scope>
    <source>
        <strain evidence="11">JKM2019</strain>
    </source>
</reference>
<protein>
    <submittedName>
        <fullName evidence="11">Uncharacterized protein</fullName>
    </submittedName>
</protein>
<reference evidence="11" key="1">
    <citation type="submission" date="2020-06" db="EMBL/GenBank/DDBJ databases">
        <authorList>
            <person name="Ji K."/>
            <person name="Li J."/>
        </authorList>
    </citation>
    <scope>NUCLEOTIDE SEQUENCE</scope>
    <source>
        <strain evidence="11">JKM2019</strain>
        <tissue evidence="11">Whole body</tissue>
    </source>
</reference>
<dbReference type="InterPro" id="IPR038718">
    <property type="entry name" value="SNF2-like_sf"/>
</dbReference>
<evidence type="ECO:0000256" key="4">
    <source>
        <dbReference type="ARBA" id="ARBA00022801"/>
    </source>
</evidence>
<comment type="caution">
    <text evidence="11">The sequence shown here is derived from an EMBL/GenBank/DDBJ whole genome shotgun (WGS) entry which is preliminary data.</text>
</comment>
<keyword evidence="8" id="KW-0539">Nucleus</keyword>